<dbReference type="RefSeq" id="WP_168885640.1">
    <property type="nucleotide sequence ID" value="NZ_JABAIL010000016.1"/>
</dbReference>
<reference evidence="1 2" key="1">
    <citation type="submission" date="2020-04" db="EMBL/GenBank/DDBJ databases">
        <title>Flammeovirga sp. SR4, a novel species isolated from seawater.</title>
        <authorList>
            <person name="Wang X."/>
        </authorList>
    </citation>
    <scope>NUCLEOTIDE SEQUENCE [LARGE SCALE GENOMIC DNA]</scope>
    <source>
        <strain evidence="1 2">SR4</strain>
    </source>
</reference>
<accession>A0A7X8SR92</accession>
<comment type="caution">
    <text evidence="1">The sequence shown here is derived from an EMBL/GenBank/DDBJ whole genome shotgun (WGS) entry which is preliminary data.</text>
</comment>
<gene>
    <name evidence="1" type="ORF">HGP29_27240</name>
</gene>
<name>A0A7X8SR92_9BACT</name>
<evidence type="ECO:0000313" key="2">
    <source>
        <dbReference type="Proteomes" id="UP000585050"/>
    </source>
</evidence>
<protein>
    <submittedName>
        <fullName evidence="1">Uncharacterized protein</fullName>
    </submittedName>
</protein>
<keyword evidence="2" id="KW-1185">Reference proteome</keyword>
<sequence length="68" mass="7956">MMNIKYKVSPMPHTGQRKITLFWIEPIASLICEGAIPPKYQNSDKEEIEKYLLEQKQDLSTIQITQTF</sequence>
<dbReference type="AlphaFoldDB" id="A0A7X8SR92"/>
<organism evidence="1 2">
    <name type="scientific">Flammeovirga agarivorans</name>
    <dbReference type="NCBI Taxonomy" id="2726742"/>
    <lineage>
        <taxon>Bacteria</taxon>
        <taxon>Pseudomonadati</taxon>
        <taxon>Bacteroidota</taxon>
        <taxon>Cytophagia</taxon>
        <taxon>Cytophagales</taxon>
        <taxon>Flammeovirgaceae</taxon>
        <taxon>Flammeovirga</taxon>
    </lineage>
</organism>
<evidence type="ECO:0000313" key="1">
    <source>
        <dbReference type="EMBL" id="NLR94931.1"/>
    </source>
</evidence>
<proteinExistence type="predicted"/>
<dbReference type="EMBL" id="JABAIL010000016">
    <property type="protein sequence ID" value="NLR94931.1"/>
    <property type="molecule type" value="Genomic_DNA"/>
</dbReference>
<dbReference type="Proteomes" id="UP000585050">
    <property type="component" value="Unassembled WGS sequence"/>
</dbReference>